<dbReference type="EMBL" id="CAJVRM010000169">
    <property type="protein sequence ID" value="CAG8976263.1"/>
    <property type="molecule type" value="Genomic_DNA"/>
</dbReference>
<gene>
    <name evidence="1" type="ORF">HYALB_00009438</name>
</gene>
<evidence type="ECO:0000313" key="1">
    <source>
        <dbReference type="EMBL" id="CAG8976263.1"/>
    </source>
</evidence>
<proteinExistence type="predicted"/>
<reference evidence="1" key="1">
    <citation type="submission" date="2021-07" db="EMBL/GenBank/DDBJ databases">
        <authorList>
            <person name="Durling M."/>
        </authorList>
    </citation>
    <scope>NUCLEOTIDE SEQUENCE</scope>
</reference>
<organism evidence="1 2">
    <name type="scientific">Hymenoscyphus albidus</name>
    <dbReference type="NCBI Taxonomy" id="595503"/>
    <lineage>
        <taxon>Eukaryota</taxon>
        <taxon>Fungi</taxon>
        <taxon>Dikarya</taxon>
        <taxon>Ascomycota</taxon>
        <taxon>Pezizomycotina</taxon>
        <taxon>Leotiomycetes</taxon>
        <taxon>Helotiales</taxon>
        <taxon>Helotiaceae</taxon>
        <taxon>Hymenoscyphus</taxon>
    </lineage>
</organism>
<evidence type="ECO:0000313" key="2">
    <source>
        <dbReference type="Proteomes" id="UP000701801"/>
    </source>
</evidence>
<keyword evidence="2" id="KW-1185">Reference proteome</keyword>
<accession>A0A9N9LM78</accession>
<sequence length="75" mass="8583">MFTWLVQESANNCADINGTKGLMGEGTTKLIWQYLGESKGIGTFFYEKRQGSPSANHGYQNYRHELVPSRDCHRR</sequence>
<comment type="caution">
    <text evidence="1">The sequence shown here is derived from an EMBL/GenBank/DDBJ whole genome shotgun (WGS) entry which is preliminary data.</text>
</comment>
<dbReference type="AlphaFoldDB" id="A0A9N9LM78"/>
<name>A0A9N9LM78_9HELO</name>
<protein>
    <submittedName>
        <fullName evidence="1">Uncharacterized protein</fullName>
    </submittedName>
</protein>
<dbReference type="Proteomes" id="UP000701801">
    <property type="component" value="Unassembled WGS sequence"/>
</dbReference>